<sequence length="204" mass="21066">MTLPDAPFTASTTRTATTTITGSPTPSDAPPPRQTTVFTPDGPFTILELDGAVLASGWTSDLADLTGQIHPALRPATPPIVVDPAELGPITAAVSAYYDGDIAAIDAVPVRQVSGPFRNHAWDMLRTVTPGHPVTYAQYAGLAGNASAVRAAAGACAKNAAALFVPCHRVIRTDGSLGGFRWGLEVKTSLLAREASHSAAVLAR</sequence>
<dbReference type="SUPFAM" id="SSF46767">
    <property type="entry name" value="Methylated DNA-protein cysteine methyltransferase, C-terminal domain"/>
    <property type="match status" value="1"/>
</dbReference>
<organism evidence="9 10">
    <name type="scientific">Arthrobacter flavus</name>
    <dbReference type="NCBI Taxonomy" id="95172"/>
    <lineage>
        <taxon>Bacteria</taxon>
        <taxon>Bacillati</taxon>
        <taxon>Actinomycetota</taxon>
        <taxon>Actinomycetes</taxon>
        <taxon>Micrococcales</taxon>
        <taxon>Micrococcaceae</taxon>
        <taxon>Arthrobacter</taxon>
    </lineage>
</organism>
<dbReference type="PROSITE" id="PS00374">
    <property type="entry name" value="MGMT"/>
    <property type="match status" value="1"/>
</dbReference>
<dbReference type="InterPro" id="IPR001497">
    <property type="entry name" value="MethylDNA_cys_MeTrfase_AS"/>
</dbReference>
<evidence type="ECO:0000256" key="3">
    <source>
        <dbReference type="ARBA" id="ARBA00022679"/>
    </source>
</evidence>
<dbReference type="InterPro" id="IPR036388">
    <property type="entry name" value="WH-like_DNA-bd_sf"/>
</dbReference>
<name>A0ABW4Q9L8_9MICC</name>
<evidence type="ECO:0000313" key="10">
    <source>
        <dbReference type="Proteomes" id="UP001597307"/>
    </source>
</evidence>
<protein>
    <submittedName>
        <fullName evidence="9">Methylated-DNA--[protein]-cysteine S-methyltransferase</fullName>
        <ecNumber evidence="9">2.1.1.63</ecNumber>
    </submittedName>
</protein>
<accession>A0ABW4Q9L8</accession>
<dbReference type="Pfam" id="PF01035">
    <property type="entry name" value="DNA_binding_1"/>
    <property type="match status" value="1"/>
</dbReference>
<feature type="region of interest" description="Disordered" evidence="7">
    <location>
        <begin position="1"/>
        <end position="34"/>
    </location>
</feature>
<evidence type="ECO:0000256" key="6">
    <source>
        <dbReference type="ARBA" id="ARBA00049348"/>
    </source>
</evidence>
<comment type="caution">
    <text evidence="9">The sequence shown here is derived from an EMBL/GenBank/DDBJ whole genome shotgun (WGS) entry which is preliminary data.</text>
</comment>
<gene>
    <name evidence="9" type="ORF">ACFSFX_12035</name>
</gene>
<evidence type="ECO:0000256" key="4">
    <source>
        <dbReference type="ARBA" id="ARBA00022763"/>
    </source>
</evidence>
<dbReference type="InterPro" id="IPR014048">
    <property type="entry name" value="MethylDNA_cys_MeTrfase_DNA-bd"/>
</dbReference>
<evidence type="ECO:0000256" key="1">
    <source>
        <dbReference type="ARBA" id="ARBA00001286"/>
    </source>
</evidence>
<keyword evidence="10" id="KW-1185">Reference proteome</keyword>
<dbReference type="PANTHER" id="PTHR10815">
    <property type="entry name" value="METHYLATED-DNA--PROTEIN-CYSTEINE METHYLTRANSFERASE"/>
    <property type="match status" value="1"/>
</dbReference>
<proteinExistence type="predicted"/>
<dbReference type="EC" id="2.1.1.63" evidence="9"/>
<keyword evidence="5" id="KW-0234">DNA repair</keyword>
<dbReference type="Gene3D" id="1.10.10.10">
    <property type="entry name" value="Winged helix-like DNA-binding domain superfamily/Winged helix DNA-binding domain"/>
    <property type="match status" value="1"/>
</dbReference>
<dbReference type="RefSeq" id="WP_343879259.1">
    <property type="nucleotide sequence ID" value="NZ_BAAAIJ010000036.1"/>
</dbReference>
<evidence type="ECO:0000313" key="9">
    <source>
        <dbReference type="EMBL" id="MFD1847321.1"/>
    </source>
</evidence>
<keyword evidence="3 9" id="KW-0808">Transferase</keyword>
<dbReference type="EMBL" id="JBHUGA010000052">
    <property type="protein sequence ID" value="MFD1847321.1"/>
    <property type="molecule type" value="Genomic_DNA"/>
</dbReference>
<evidence type="ECO:0000259" key="8">
    <source>
        <dbReference type="Pfam" id="PF01035"/>
    </source>
</evidence>
<evidence type="ECO:0000256" key="7">
    <source>
        <dbReference type="SAM" id="MobiDB-lite"/>
    </source>
</evidence>
<dbReference type="InterPro" id="IPR036217">
    <property type="entry name" value="MethylDNA_cys_MeTrfase_DNAb"/>
</dbReference>
<dbReference type="PANTHER" id="PTHR10815:SF13">
    <property type="entry name" value="METHYLATED-DNA--PROTEIN-CYSTEINE METHYLTRANSFERASE"/>
    <property type="match status" value="1"/>
</dbReference>
<dbReference type="Proteomes" id="UP001597307">
    <property type="component" value="Unassembled WGS sequence"/>
</dbReference>
<comment type="catalytic activity">
    <reaction evidence="1">
        <text>a 4-O-methyl-thymidine in DNA + L-cysteinyl-[protein] = a thymidine in DNA + S-methyl-L-cysteinyl-[protein]</text>
        <dbReference type="Rhea" id="RHEA:53428"/>
        <dbReference type="Rhea" id="RHEA-COMP:10131"/>
        <dbReference type="Rhea" id="RHEA-COMP:10132"/>
        <dbReference type="Rhea" id="RHEA-COMP:13555"/>
        <dbReference type="Rhea" id="RHEA-COMP:13556"/>
        <dbReference type="ChEBI" id="CHEBI:29950"/>
        <dbReference type="ChEBI" id="CHEBI:82612"/>
        <dbReference type="ChEBI" id="CHEBI:137386"/>
        <dbReference type="ChEBI" id="CHEBI:137387"/>
        <dbReference type="EC" id="2.1.1.63"/>
    </reaction>
</comment>
<evidence type="ECO:0000256" key="2">
    <source>
        <dbReference type="ARBA" id="ARBA00022603"/>
    </source>
</evidence>
<dbReference type="CDD" id="cd06445">
    <property type="entry name" value="ATase"/>
    <property type="match status" value="1"/>
</dbReference>
<dbReference type="NCBIfam" id="TIGR00589">
    <property type="entry name" value="ogt"/>
    <property type="match status" value="1"/>
</dbReference>
<comment type="catalytic activity">
    <reaction evidence="6">
        <text>a 6-O-methyl-2'-deoxyguanosine in DNA + L-cysteinyl-[protein] = S-methyl-L-cysteinyl-[protein] + a 2'-deoxyguanosine in DNA</text>
        <dbReference type="Rhea" id="RHEA:24000"/>
        <dbReference type="Rhea" id="RHEA-COMP:10131"/>
        <dbReference type="Rhea" id="RHEA-COMP:10132"/>
        <dbReference type="Rhea" id="RHEA-COMP:11367"/>
        <dbReference type="Rhea" id="RHEA-COMP:11368"/>
        <dbReference type="ChEBI" id="CHEBI:29950"/>
        <dbReference type="ChEBI" id="CHEBI:82612"/>
        <dbReference type="ChEBI" id="CHEBI:85445"/>
        <dbReference type="ChEBI" id="CHEBI:85448"/>
        <dbReference type="EC" id="2.1.1.63"/>
    </reaction>
</comment>
<dbReference type="GO" id="GO:0032259">
    <property type="term" value="P:methylation"/>
    <property type="evidence" value="ECO:0007669"/>
    <property type="project" value="UniProtKB-KW"/>
</dbReference>
<keyword evidence="2 9" id="KW-0489">Methyltransferase</keyword>
<feature type="compositionally biased region" description="Low complexity" evidence="7">
    <location>
        <begin position="1"/>
        <end position="26"/>
    </location>
</feature>
<reference evidence="10" key="1">
    <citation type="journal article" date="2019" name="Int. J. Syst. Evol. Microbiol.">
        <title>The Global Catalogue of Microorganisms (GCM) 10K type strain sequencing project: providing services to taxonomists for standard genome sequencing and annotation.</title>
        <authorList>
            <consortium name="The Broad Institute Genomics Platform"/>
            <consortium name="The Broad Institute Genome Sequencing Center for Infectious Disease"/>
            <person name="Wu L."/>
            <person name="Ma J."/>
        </authorList>
    </citation>
    <scope>NUCLEOTIDE SEQUENCE [LARGE SCALE GENOMIC DNA]</scope>
    <source>
        <strain evidence="10">JCM 11496</strain>
    </source>
</reference>
<evidence type="ECO:0000256" key="5">
    <source>
        <dbReference type="ARBA" id="ARBA00023204"/>
    </source>
</evidence>
<dbReference type="GO" id="GO:0003908">
    <property type="term" value="F:methylated-DNA-[protein]-cysteine S-methyltransferase activity"/>
    <property type="evidence" value="ECO:0007669"/>
    <property type="project" value="UniProtKB-EC"/>
</dbReference>
<keyword evidence="4" id="KW-0227">DNA damage</keyword>
<feature type="domain" description="Methylated-DNA-[protein]-cysteine S-methyltransferase DNA binding" evidence="8">
    <location>
        <begin position="116"/>
        <end position="195"/>
    </location>
</feature>